<reference evidence="6" key="1">
    <citation type="journal article" date="2019" name="Int. J. Syst. Evol. Microbiol.">
        <title>The Global Catalogue of Microorganisms (GCM) 10K type strain sequencing project: providing services to taxonomists for standard genome sequencing and annotation.</title>
        <authorList>
            <consortium name="The Broad Institute Genomics Platform"/>
            <consortium name="The Broad Institute Genome Sequencing Center for Infectious Disease"/>
            <person name="Wu L."/>
            <person name="Ma J."/>
        </authorList>
    </citation>
    <scope>NUCLEOTIDE SEQUENCE [LARGE SCALE GENOMIC DNA]</scope>
    <source>
        <strain evidence="6">CCM 7043</strain>
    </source>
</reference>
<dbReference type="SFLD" id="SFLDS00057">
    <property type="entry name" value="Glutaminase/Asparaginase"/>
    <property type="match status" value="1"/>
</dbReference>
<evidence type="ECO:0000313" key="6">
    <source>
        <dbReference type="Proteomes" id="UP001597114"/>
    </source>
</evidence>
<evidence type="ECO:0000313" key="5">
    <source>
        <dbReference type="EMBL" id="MFD1517566.1"/>
    </source>
</evidence>
<dbReference type="InterPro" id="IPR040919">
    <property type="entry name" value="Asparaginase_C"/>
</dbReference>
<comment type="caution">
    <text evidence="5">The sequence shown here is derived from an EMBL/GenBank/DDBJ whole genome shotgun (WGS) entry which is preliminary data.</text>
</comment>
<dbReference type="Pfam" id="PF17763">
    <property type="entry name" value="Asparaginase_C"/>
    <property type="match status" value="1"/>
</dbReference>
<dbReference type="InterPro" id="IPR027473">
    <property type="entry name" value="L-asparaginase_C"/>
</dbReference>
<keyword evidence="2" id="KW-0378">Hydrolase</keyword>
<dbReference type="InterPro" id="IPR036152">
    <property type="entry name" value="Asp/glu_Ase-like_sf"/>
</dbReference>
<dbReference type="CDD" id="cd08964">
    <property type="entry name" value="L-asparaginase_II"/>
    <property type="match status" value="1"/>
</dbReference>
<dbReference type="InterPro" id="IPR004550">
    <property type="entry name" value="AsnASE_II"/>
</dbReference>
<comment type="similarity">
    <text evidence="1">Belongs to the asparaginase 1 family.</text>
</comment>
<name>A0ABW4EPS1_9PSEU</name>
<dbReference type="PANTHER" id="PTHR11707">
    <property type="entry name" value="L-ASPARAGINASE"/>
    <property type="match status" value="1"/>
</dbReference>
<dbReference type="EMBL" id="JBHUCO010000009">
    <property type="protein sequence ID" value="MFD1517566.1"/>
    <property type="molecule type" value="Genomic_DNA"/>
</dbReference>
<protein>
    <submittedName>
        <fullName evidence="5">Asparaginase</fullName>
    </submittedName>
</protein>
<dbReference type="PIRSF" id="PIRSF001220">
    <property type="entry name" value="L-ASNase_gatD"/>
    <property type="match status" value="1"/>
</dbReference>
<dbReference type="PROSITE" id="PS51732">
    <property type="entry name" value="ASN_GLN_ASE_3"/>
    <property type="match status" value="1"/>
</dbReference>
<proteinExistence type="inferred from homology"/>
<sequence length="356" mass="36720">MNHDAGLPRVVVFSLGGTIASTNTAGETAGGVTPRLGARDLVEAVPQLQKVAELETVSFRQVASSDLTLQDIVALAAQITGCFEAGASGAVVTQGTDTIEETSFALDLLVRDHRPVVVTGAMRNPTLAGPDGPANLLAAVQVAAGPEAAGLGTLVVLNDEIHAARFVRKTHTSSPATFHSPTVGRLGWMTEGRPRIAFRAPTLEGIPTGVNEQEVPPVALLTSALGDDSRLIAQVETLGYAGLVIEALGGGHVPSHVVPVLADLASRLPVVLASRTGSGEILRETYSFPGSERDLLSRPLIPAGFLDGPKARILLSLLLAAGANLDRVRTAFEQINTSITAPIVSGAHPTAGATAY</sequence>
<dbReference type="RefSeq" id="WP_379658983.1">
    <property type="nucleotide sequence ID" value="NZ_JBHUCO010000009.1"/>
</dbReference>
<dbReference type="InterPro" id="IPR006034">
    <property type="entry name" value="Asparaginase/glutaminase-like"/>
</dbReference>
<dbReference type="InterPro" id="IPR027474">
    <property type="entry name" value="L-asparaginase_N"/>
</dbReference>
<dbReference type="PIRSF" id="PIRSF500176">
    <property type="entry name" value="L_ASNase"/>
    <property type="match status" value="1"/>
</dbReference>
<feature type="domain" description="Asparaginase/glutaminase C-terminal" evidence="4">
    <location>
        <begin position="218"/>
        <end position="332"/>
    </location>
</feature>
<organism evidence="5 6">
    <name type="scientific">Pseudonocardia yunnanensis</name>
    <dbReference type="NCBI Taxonomy" id="58107"/>
    <lineage>
        <taxon>Bacteria</taxon>
        <taxon>Bacillati</taxon>
        <taxon>Actinomycetota</taxon>
        <taxon>Actinomycetes</taxon>
        <taxon>Pseudonocardiales</taxon>
        <taxon>Pseudonocardiaceae</taxon>
        <taxon>Pseudonocardia</taxon>
    </lineage>
</organism>
<dbReference type="PANTHER" id="PTHR11707:SF28">
    <property type="entry name" value="60 KDA LYSOPHOSPHOLIPASE"/>
    <property type="match status" value="1"/>
</dbReference>
<evidence type="ECO:0000256" key="1">
    <source>
        <dbReference type="ARBA" id="ARBA00010518"/>
    </source>
</evidence>
<dbReference type="Pfam" id="PF00710">
    <property type="entry name" value="Asparaginase"/>
    <property type="match status" value="1"/>
</dbReference>
<evidence type="ECO:0000259" key="3">
    <source>
        <dbReference type="Pfam" id="PF00710"/>
    </source>
</evidence>
<dbReference type="SMART" id="SM00870">
    <property type="entry name" value="Asparaginase"/>
    <property type="match status" value="1"/>
</dbReference>
<accession>A0ABW4EPS1</accession>
<dbReference type="InterPro" id="IPR037152">
    <property type="entry name" value="L-asparaginase_N_sf"/>
</dbReference>
<gene>
    <name evidence="5" type="ORF">ACFSJD_08710</name>
</gene>
<keyword evidence="6" id="KW-1185">Reference proteome</keyword>
<evidence type="ECO:0000256" key="2">
    <source>
        <dbReference type="ARBA" id="ARBA00022801"/>
    </source>
</evidence>
<dbReference type="PRINTS" id="PR00139">
    <property type="entry name" value="ASNGLNASE"/>
</dbReference>
<feature type="domain" description="L-asparaginase N-terminal" evidence="3">
    <location>
        <begin position="9"/>
        <end position="196"/>
    </location>
</feature>
<dbReference type="Gene3D" id="3.40.50.1170">
    <property type="entry name" value="L-asparaginase, N-terminal domain"/>
    <property type="match status" value="1"/>
</dbReference>
<dbReference type="Proteomes" id="UP001597114">
    <property type="component" value="Unassembled WGS sequence"/>
</dbReference>
<evidence type="ECO:0000259" key="4">
    <source>
        <dbReference type="Pfam" id="PF17763"/>
    </source>
</evidence>
<dbReference type="Gene3D" id="3.40.50.40">
    <property type="match status" value="1"/>
</dbReference>
<dbReference type="SUPFAM" id="SSF53774">
    <property type="entry name" value="Glutaminase/Asparaginase"/>
    <property type="match status" value="1"/>
</dbReference>